<dbReference type="SUPFAM" id="SSF109854">
    <property type="entry name" value="DinB/YfiT-like putative metalloenzymes"/>
    <property type="match status" value="1"/>
</dbReference>
<dbReference type="Proteomes" id="UP000198538">
    <property type="component" value="Unassembled WGS sequence"/>
</dbReference>
<dbReference type="Gene3D" id="1.20.120.450">
    <property type="entry name" value="dinb family like domain"/>
    <property type="match status" value="1"/>
</dbReference>
<accession>A0A1G5KGK6</accession>
<dbReference type="AlphaFoldDB" id="A0A1G5KGK6"/>
<sequence>MSDVNQSFGQALVKSLVGERGHIRITKALPDIDVELAGRTHEAMPYTIYQLVKHMHYWQNFMLEHVEGRKPQMPANVSESWPVETGPQDEATWQEDIQAFLGGIDQAVSIAETAQLNDPLLFFPGETKGGLLRNIASHNSYHLGEIVLLRRFYGAWPPPDGGFPA</sequence>
<dbReference type="RefSeq" id="WP_090923447.1">
    <property type="nucleotide sequence ID" value="NZ_FMVM01000015.1"/>
</dbReference>
<dbReference type="Pfam" id="PF12867">
    <property type="entry name" value="DinB_2"/>
    <property type="match status" value="1"/>
</dbReference>
<evidence type="ECO:0000259" key="1">
    <source>
        <dbReference type="Pfam" id="PF12867"/>
    </source>
</evidence>
<dbReference type="EMBL" id="FMVM01000015">
    <property type="protein sequence ID" value="SCY99732.1"/>
    <property type="molecule type" value="Genomic_DNA"/>
</dbReference>
<dbReference type="STRING" id="582692.SAMN05720606_11523"/>
<evidence type="ECO:0000313" key="3">
    <source>
        <dbReference type="Proteomes" id="UP000198538"/>
    </source>
</evidence>
<feature type="domain" description="DinB-like" evidence="1">
    <location>
        <begin position="25"/>
        <end position="146"/>
    </location>
</feature>
<proteinExistence type="predicted"/>
<keyword evidence="3" id="KW-1185">Reference proteome</keyword>
<dbReference type="InterPro" id="IPR034660">
    <property type="entry name" value="DinB/YfiT-like"/>
</dbReference>
<protein>
    <submittedName>
        <fullName evidence="2">Uncharacterized damage-inducible protein DinB (Forms a four-helix bundle)</fullName>
    </submittedName>
</protein>
<dbReference type="InterPro" id="IPR024775">
    <property type="entry name" value="DinB-like"/>
</dbReference>
<reference evidence="3" key="1">
    <citation type="submission" date="2016-10" db="EMBL/GenBank/DDBJ databases">
        <authorList>
            <person name="Varghese N."/>
            <person name="Submissions S."/>
        </authorList>
    </citation>
    <scope>NUCLEOTIDE SEQUENCE [LARGE SCALE GENOMIC DNA]</scope>
    <source>
        <strain evidence="3">BL9</strain>
    </source>
</reference>
<gene>
    <name evidence="2" type="ORF">SAMN05720606_11523</name>
</gene>
<name>A0A1G5KGK6_9BACL</name>
<organism evidence="2 3">
    <name type="scientific">Paenibacillus polysaccharolyticus</name>
    <dbReference type="NCBI Taxonomy" id="582692"/>
    <lineage>
        <taxon>Bacteria</taxon>
        <taxon>Bacillati</taxon>
        <taxon>Bacillota</taxon>
        <taxon>Bacilli</taxon>
        <taxon>Bacillales</taxon>
        <taxon>Paenibacillaceae</taxon>
        <taxon>Paenibacillus</taxon>
    </lineage>
</organism>
<evidence type="ECO:0000313" key="2">
    <source>
        <dbReference type="EMBL" id="SCY99732.1"/>
    </source>
</evidence>